<evidence type="ECO:0000256" key="5">
    <source>
        <dbReference type="ARBA" id="ARBA00022694"/>
    </source>
</evidence>
<comment type="subunit">
    <text evidence="10">Monomer.</text>
</comment>
<comment type="caution">
    <text evidence="10">Lacks conserved residue(s) required for the propagation of feature annotation.</text>
</comment>
<dbReference type="PANTHER" id="PTHR11088:SF60">
    <property type="entry name" value="TRNA DIMETHYLALLYLTRANSFERASE"/>
    <property type="match status" value="1"/>
</dbReference>
<comment type="similarity">
    <text evidence="3 10 13">Belongs to the IPP transferase family.</text>
</comment>
<evidence type="ECO:0000256" key="13">
    <source>
        <dbReference type="RuleBase" id="RU003785"/>
    </source>
</evidence>
<evidence type="ECO:0000256" key="1">
    <source>
        <dbReference type="ARBA" id="ARBA00001946"/>
    </source>
</evidence>
<dbReference type="InterPro" id="IPR018022">
    <property type="entry name" value="IPT"/>
</dbReference>
<evidence type="ECO:0000256" key="10">
    <source>
        <dbReference type="HAMAP-Rule" id="MF_00185"/>
    </source>
</evidence>
<dbReference type="SUPFAM" id="SSF52540">
    <property type="entry name" value="P-loop containing nucleoside triphosphate hydrolases"/>
    <property type="match status" value="2"/>
</dbReference>
<feature type="site" description="Interaction with substrate tRNA" evidence="10">
    <location>
        <position position="101"/>
    </location>
</feature>
<name>A0A1M6F954_9FIRM</name>
<feature type="binding site" evidence="10">
    <location>
        <begin position="10"/>
        <end position="17"/>
    </location>
    <ligand>
        <name>ATP</name>
        <dbReference type="ChEBI" id="CHEBI:30616"/>
    </ligand>
</feature>
<keyword evidence="15" id="KW-1185">Reference proteome</keyword>
<dbReference type="NCBIfam" id="TIGR00174">
    <property type="entry name" value="miaA"/>
    <property type="match status" value="1"/>
</dbReference>
<reference evidence="14 15" key="1">
    <citation type="submission" date="2016-11" db="EMBL/GenBank/DDBJ databases">
        <authorList>
            <person name="Jaros S."/>
            <person name="Januszkiewicz K."/>
            <person name="Wedrychowicz H."/>
        </authorList>
    </citation>
    <scope>NUCLEOTIDE SEQUENCE [LARGE SCALE GENOMIC DNA]</scope>
    <source>
        <strain evidence="14 15">DSM 19022</strain>
    </source>
</reference>
<keyword evidence="5 10" id="KW-0819">tRNA processing</keyword>
<dbReference type="Pfam" id="PF01715">
    <property type="entry name" value="IPPT"/>
    <property type="match status" value="1"/>
</dbReference>
<feature type="site" description="Interaction with substrate tRNA" evidence="10">
    <location>
        <position position="124"/>
    </location>
</feature>
<dbReference type="GO" id="GO:0006400">
    <property type="term" value="P:tRNA modification"/>
    <property type="evidence" value="ECO:0007669"/>
    <property type="project" value="TreeGrafter"/>
</dbReference>
<dbReference type="Proteomes" id="UP000184442">
    <property type="component" value="Unassembled WGS sequence"/>
</dbReference>
<dbReference type="EMBL" id="FQZS01000011">
    <property type="protein sequence ID" value="SHI94202.1"/>
    <property type="molecule type" value="Genomic_DNA"/>
</dbReference>
<evidence type="ECO:0000256" key="6">
    <source>
        <dbReference type="ARBA" id="ARBA00022741"/>
    </source>
</evidence>
<evidence type="ECO:0000256" key="7">
    <source>
        <dbReference type="ARBA" id="ARBA00022840"/>
    </source>
</evidence>
<evidence type="ECO:0000313" key="15">
    <source>
        <dbReference type="Proteomes" id="UP000184442"/>
    </source>
</evidence>
<keyword evidence="6 10" id="KW-0547">Nucleotide-binding</keyword>
<proteinExistence type="inferred from homology"/>
<comment type="catalytic activity">
    <reaction evidence="9 10 11">
        <text>adenosine(37) in tRNA + dimethylallyl diphosphate = N(6)-dimethylallyladenosine(37) in tRNA + diphosphate</text>
        <dbReference type="Rhea" id="RHEA:26482"/>
        <dbReference type="Rhea" id="RHEA-COMP:10162"/>
        <dbReference type="Rhea" id="RHEA-COMP:10375"/>
        <dbReference type="ChEBI" id="CHEBI:33019"/>
        <dbReference type="ChEBI" id="CHEBI:57623"/>
        <dbReference type="ChEBI" id="CHEBI:74411"/>
        <dbReference type="ChEBI" id="CHEBI:74415"/>
        <dbReference type="EC" id="2.5.1.75"/>
    </reaction>
</comment>
<dbReference type="Gene3D" id="3.40.50.300">
    <property type="entry name" value="P-loop containing nucleotide triphosphate hydrolases"/>
    <property type="match status" value="1"/>
</dbReference>
<evidence type="ECO:0000256" key="11">
    <source>
        <dbReference type="RuleBase" id="RU003783"/>
    </source>
</evidence>
<gene>
    <name evidence="10" type="primary">miaA</name>
    <name evidence="14" type="ORF">SAMN02745176_01884</name>
</gene>
<dbReference type="GO" id="GO:0052381">
    <property type="term" value="F:tRNA dimethylallyltransferase activity"/>
    <property type="evidence" value="ECO:0007669"/>
    <property type="project" value="UniProtKB-UniRule"/>
</dbReference>
<evidence type="ECO:0000256" key="3">
    <source>
        <dbReference type="ARBA" id="ARBA00005842"/>
    </source>
</evidence>
<dbReference type="STRING" id="1122184.SAMN02745176_01884"/>
<feature type="region of interest" description="Interaction with substrate tRNA" evidence="10">
    <location>
        <begin position="35"/>
        <end position="38"/>
    </location>
</feature>
<dbReference type="InterPro" id="IPR027417">
    <property type="entry name" value="P-loop_NTPase"/>
</dbReference>
<accession>A0A1M6F954</accession>
<sequence length="314" mass="36407">MKQKLCIIAGPTAVGKTDISILIAQKLCGEIISADSAQVYKYMDIGTAKVSKDDMKGINHYMIDEVYPDENFSVAVFKEKAECYIKDINSRGKLPIIVGGTGLYINSLLNNLEFTNSIIDIDFRNKMRQIASEKGNEYVHEMLKSIDEVSYKRLHPNDLKRVIRALEVYNHTGKPISYFQMLSKQQPCKYEYAYICLNMDRSRLYNRIELRVDKMIKEGLVDEVEKLLKMGYSKKLTSLQALGYKEIIDYLDGDYSLEEAINTLKKNTRHYAKRQLTWFRNDERVFWINIDNYFSINAMAENMIRYIAGKISLI</sequence>
<dbReference type="Gene3D" id="1.10.20.140">
    <property type="match status" value="1"/>
</dbReference>
<comment type="cofactor">
    <cofactor evidence="1 10">
        <name>Mg(2+)</name>
        <dbReference type="ChEBI" id="CHEBI:18420"/>
    </cofactor>
</comment>
<dbReference type="GO" id="GO:0005524">
    <property type="term" value="F:ATP binding"/>
    <property type="evidence" value="ECO:0007669"/>
    <property type="project" value="UniProtKB-UniRule"/>
</dbReference>
<feature type="binding site" evidence="10">
    <location>
        <begin position="12"/>
        <end position="17"/>
    </location>
    <ligand>
        <name>substrate</name>
    </ligand>
</feature>
<protein>
    <recommendedName>
        <fullName evidence="10">tRNA dimethylallyltransferase</fullName>
        <ecNumber evidence="10">2.5.1.75</ecNumber>
    </recommendedName>
    <alternativeName>
        <fullName evidence="10">Dimethylallyl diphosphate:tRNA dimethylallyltransferase</fullName>
        <shortName evidence="10">DMAPP:tRNA dimethylallyltransferase</shortName>
        <shortName evidence="10">DMATase</shortName>
    </alternativeName>
    <alternativeName>
        <fullName evidence="10">Isopentenyl-diphosphate:tRNA isopentenyltransferase</fullName>
        <shortName evidence="10">IPP transferase</shortName>
        <shortName evidence="10">IPPT</shortName>
        <shortName evidence="10">IPTase</shortName>
    </alternativeName>
</protein>
<keyword evidence="7 10" id="KW-0067">ATP-binding</keyword>
<evidence type="ECO:0000256" key="4">
    <source>
        <dbReference type="ARBA" id="ARBA00022679"/>
    </source>
</evidence>
<evidence type="ECO:0000256" key="9">
    <source>
        <dbReference type="ARBA" id="ARBA00049563"/>
    </source>
</evidence>
<organism evidence="14 15">
    <name type="scientific">Lutispora thermophila DSM 19022</name>
    <dbReference type="NCBI Taxonomy" id="1122184"/>
    <lineage>
        <taxon>Bacteria</taxon>
        <taxon>Bacillati</taxon>
        <taxon>Bacillota</taxon>
        <taxon>Clostridia</taxon>
        <taxon>Lutisporales</taxon>
        <taxon>Lutisporaceae</taxon>
        <taxon>Lutispora</taxon>
    </lineage>
</organism>
<evidence type="ECO:0000256" key="12">
    <source>
        <dbReference type="RuleBase" id="RU003784"/>
    </source>
</evidence>
<dbReference type="OrthoDB" id="9776390at2"/>
<dbReference type="PANTHER" id="PTHR11088">
    <property type="entry name" value="TRNA DIMETHYLALLYLTRANSFERASE"/>
    <property type="match status" value="1"/>
</dbReference>
<dbReference type="AlphaFoldDB" id="A0A1M6F954"/>
<comment type="function">
    <text evidence="2 10 12">Catalyzes the transfer of a dimethylallyl group onto the adenine at position 37 in tRNAs that read codons beginning with uridine, leading to the formation of N6-(dimethylallyl)adenosine (i(6)A).</text>
</comment>
<evidence type="ECO:0000256" key="2">
    <source>
        <dbReference type="ARBA" id="ARBA00003213"/>
    </source>
</evidence>
<dbReference type="FunFam" id="1.10.20.140:FF:000001">
    <property type="entry name" value="tRNA dimethylallyltransferase"/>
    <property type="match status" value="1"/>
</dbReference>
<evidence type="ECO:0000256" key="8">
    <source>
        <dbReference type="ARBA" id="ARBA00022842"/>
    </source>
</evidence>
<keyword evidence="4 10" id="KW-0808">Transferase</keyword>
<dbReference type="InterPro" id="IPR039657">
    <property type="entry name" value="Dimethylallyltransferase"/>
</dbReference>
<keyword evidence="8 10" id="KW-0460">Magnesium</keyword>
<dbReference type="EC" id="2.5.1.75" evidence="10"/>
<evidence type="ECO:0000313" key="14">
    <source>
        <dbReference type="EMBL" id="SHI94202.1"/>
    </source>
</evidence>
<dbReference type="HAMAP" id="MF_00185">
    <property type="entry name" value="IPP_trans"/>
    <property type="match status" value="1"/>
</dbReference>